<dbReference type="InterPro" id="IPR050490">
    <property type="entry name" value="Bact_solute-bd_prot1"/>
</dbReference>
<keyword evidence="6" id="KW-1185">Reference proteome</keyword>
<dbReference type="Proteomes" id="UP001597083">
    <property type="component" value="Unassembled WGS sequence"/>
</dbReference>
<feature type="non-terminal residue" evidence="5">
    <location>
        <position position="1"/>
    </location>
</feature>
<dbReference type="EMBL" id="JBHTIR010002739">
    <property type="protein sequence ID" value="MFD0854167.1"/>
    <property type="molecule type" value="Genomic_DNA"/>
</dbReference>
<name>A0ABW3CK84_9ACTN</name>
<feature type="non-terminal residue" evidence="5">
    <location>
        <position position="275"/>
    </location>
</feature>
<dbReference type="Pfam" id="PF01547">
    <property type="entry name" value="SBP_bac_1"/>
    <property type="match status" value="1"/>
</dbReference>
<evidence type="ECO:0000313" key="5">
    <source>
        <dbReference type="EMBL" id="MFD0854167.1"/>
    </source>
</evidence>
<proteinExistence type="inferred from homology"/>
<keyword evidence="3" id="KW-0732">Signal</keyword>
<evidence type="ECO:0000256" key="3">
    <source>
        <dbReference type="ARBA" id="ARBA00022729"/>
    </source>
</evidence>
<gene>
    <name evidence="5" type="ORF">ACFQ07_18160</name>
</gene>
<feature type="compositionally biased region" description="Gly residues" evidence="4">
    <location>
        <begin position="1"/>
        <end position="10"/>
    </location>
</feature>
<dbReference type="Gene3D" id="3.40.190.10">
    <property type="entry name" value="Periplasmic binding protein-like II"/>
    <property type="match status" value="2"/>
</dbReference>
<sequence>GDDTGSGGSGDELTGRGPITIAQGKDTSGNLQRQINSWNAQHPDERVRLIELPEDADGQRQQMVQNAQAKSDAYTVLSLDVVWTAEFAANRWITRLPEDQFNLQAMLQPPVQTARYRGRLFAAPFKTNAGLLFYRKDLLQDAGVTQPPRTWAEMTAACEKVDDADIGCYAGQFEKYEGLTVNFSEAVHSANGVVVGDNGTPNVNTPQAKQGFDFLVNGLKSGLIPREAITYKEEEARRAFERGGIVFLRQWPYQWALSNKAGESQVAGKFDVAPL</sequence>
<comment type="similarity">
    <text evidence="1">Belongs to the bacterial solute-binding protein 1 family.</text>
</comment>
<evidence type="ECO:0000256" key="4">
    <source>
        <dbReference type="SAM" id="MobiDB-lite"/>
    </source>
</evidence>
<reference evidence="6" key="1">
    <citation type="journal article" date="2019" name="Int. J. Syst. Evol. Microbiol.">
        <title>The Global Catalogue of Microorganisms (GCM) 10K type strain sequencing project: providing services to taxonomists for standard genome sequencing and annotation.</title>
        <authorList>
            <consortium name="The Broad Institute Genomics Platform"/>
            <consortium name="The Broad Institute Genome Sequencing Center for Infectious Disease"/>
            <person name="Wu L."/>
            <person name="Ma J."/>
        </authorList>
    </citation>
    <scope>NUCLEOTIDE SEQUENCE [LARGE SCALE GENOMIC DNA]</scope>
    <source>
        <strain evidence="6">JCM 31696</strain>
    </source>
</reference>
<dbReference type="PANTHER" id="PTHR43649:SF34">
    <property type="entry name" value="ABC TRANSPORTER PERIPLASMIC-BINDING PROTEIN YCJN-RELATED"/>
    <property type="match status" value="1"/>
</dbReference>
<dbReference type="InterPro" id="IPR006059">
    <property type="entry name" value="SBP"/>
</dbReference>
<comment type="caution">
    <text evidence="5">The sequence shown here is derived from an EMBL/GenBank/DDBJ whole genome shotgun (WGS) entry which is preliminary data.</text>
</comment>
<evidence type="ECO:0000256" key="1">
    <source>
        <dbReference type="ARBA" id="ARBA00008520"/>
    </source>
</evidence>
<dbReference type="PANTHER" id="PTHR43649">
    <property type="entry name" value="ARABINOSE-BINDING PROTEIN-RELATED"/>
    <property type="match status" value="1"/>
</dbReference>
<protein>
    <submittedName>
        <fullName evidence="5">Extracellular solute-binding protein</fullName>
    </submittedName>
</protein>
<evidence type="ECO:0000256" key="2">
    <source>
        <dbReference type="ARBA" id="ARBA00022448"/>
    </source>
</evidence>
<evidence type="ECO:0000313" key="6">
    <source>
        <dbReference type="Proteomes" id="UP001597083"/>
    </source>
</evidence>
<feature type="region of interest" description="Disordered" evidence="4">
    <location>
        <begin position="1"/>
        <end position="28"/>
    </location>
</feature>
<keyword evidence="2" id="KW-0813">Transport</keyword>
<accession>A0ABW3CK84</accession>
<organism evidence="5 6">
    <name type="scientific">Actinomadura adrarensis</name>
    <dbReference type="NCBI Taxonomy" id="1819600"/>
    <lineage>
        <taxon>Bacteria</taxon>
        <taxon>Bacillati</taxon>
        <taxon>Actinomycetota</taxon>
        <taxon>Actinomycetes</taxon>
        <taxon>Streptosporangiales</taxon>
        <taxon>Thermomonosporaceae</taxon>
        <taxon>Actinomadura</taxon>
    </lineage>
</organism>
<dbReference type="SUPFAM" id="SSF53850">
    <property type="entry name" value="Periplasmic binding protein-like II"/>
    <property type="match status" value="1"/>
</dbReference>